<evidence type="ECO:0000256" key="2">
    <source>
        <dbReference type="SAM" id="SignalP"/>
    </source>
</evidence>
<dbReference type="PANTHER" id="PTHR36182:SF1">
    <property type="entry name" value="PROTEIN, PUTATIVE (AFU_ORTHOLOGUE AFUA_6G10930)-RELATED"/>
    <property type="match status" value="1"/>
</dbReference>
<accession>U1G9C9</accession>
<evidence type="ECO:0000256" key="1">
    <source>
        <dbReference type="SAM" id="MobiDB-lite"/>
    </source>
</evidence>
<feature type="compositionally biased region" description="Low complexity" evidence="1">
    <location>
        <begin position="239"/>
        <end position="275"/>
    </location>
</feature>
<dbReference type="Gene3D" id="2.70.50.70">
    <property type="match status" value="1"/>
</dbReference>
<name>U1G9C9_ENDPU</name>
<feature type="region of interest" description="Disordered" evidence="1">
    <location>
        <begin position="303"/>
        <end position="325"/>
    </location>
</feature>
<dbReference type="RefSeq" id="XP_007806071.1">
    <property type="nucleotide sequence ID" value="XM_007807880.1"/>
</dbReference>
<dbReference type="OrthoDB" id="2342176at2759"/>
<keyword evidence="2" id="KW-0732">Signal</keyword>
<protein>
    <recommendedName>
        <fullName evidence="5">Extracellular protein</fullName>
    </recommendedName>
</protein>
<sequence>MHLFSTLAVAAVLPFLASAHMQMSEPFPINSPEDPAVPANLKDNDYSSPLKADGSNFPCKGYHKQETSHVSKATYKAGGQGQLSIKGGASHNGGSCQISLSYDNGETWKVIESMIGGCPLTTSYDFTIPQDAPSSTDVLLAWTWFNKVGNREMYMNCARVTVEGSTPGRHRRAQVVSRDNAFDSLPDMYTCNLGKGCTTKEGEDVAFPEPGSNVINGGGGSSSSSGASGAGNGSGGSGAPAPAVSSPAASSPAAPAPSRASSAPAANSASPVSAPFPTGTNSTRSAPAPSGSNVVIPIASNAPAPAAPTASAPAAPTAPAAPAAPAGGSCTAGSIVCNSPTTWSMCVGTSLVSMGSVAAGTTCVDGKIA</sequence>
<feature type="compositionally biased region" description="Polar residues" evidence="1">
    <location>
        <begin position="278"/>
        <end position="290"/>
    </location>
</feature>
<dbReference type="OMA" id="AGTICRW"/>
<feature type="signal peptide" evidence="2">
    <location>
        <begin position="1"/>
        <end position="19"/>
    </location>
</feature>
<keyword evidence="4" id="KW-1185">Reference proteome</keyword>
<feature type="compositionally biased region" description="Gly residues" evidence="1">
    <location>
        <begin position="228"/>
        <end position="238"/>
    </location>
</feature>
<dbReference type="PANTHER" id="PTHR36182">
    <property type="entry name" value="PROTEIN, PUTATIVE (AFU_ORTHOLOGUE AFUA_6G10930)-RELATED"/>
    <property type="match status" value="1"/>
</dbReference>
<gene>
    <name evidence="3" type="ORF">EPUS_02752</name>
</gene>
<organism evidence="3 4">
    <name type="scientific">Endocarpon pusillum (strain Z07020 / HMAS-L-300199)</name>
    <name type="common">Lichen-forming fungus</name>
    <dbReference type="NCBI Taxonomy" id="1263415"/>
    <lineage>
        <taxon>Eukaryota</taxon>
        <taxon>Fungi</taxon>
        <taxon>Dikarya</taxon>
        <taxon>Ascomycota</taxon>
        <taxon>Pezizomycotina</taxon>
        <taxon>Eurotiomycetes</taxon>
        <taxon>Chaetothyriomycetidae</taxon>
        <taxon>Verrucariales</taxon>
        <taxon>Verrucariaceae</taxon>
        <taxon>Endocarpon</taxon>
    </lineage>
</organism>
<dbReference type="GeneID" id="19237802"/>
<feature type="region of interest" description="Disordered" evidence="1">
    <location>
        <begin position="202"/>
        <end position="290"/>
    </location>
</feature>
<dbReference type="EMBL" id="KE721523">
    <property type="protein sequence ID" value="ERF68296.1"/>
    <property type="molecule type" value="Genomic_DNA"/>
</dbReference>
<dbReference type="eggNOG" id="ENOG502RZYG">
    <property type="taxonomic scope" value="Eukaryota"/>
</dbReference>
<evidence type="ECO:0000313" key="4">
    <source>
        <dbReference type="Proteomes" id="UP000019373"/>
    </source>
</evidence>
<evidence type="ECO:0000313" key="3">
    <source>
        <dbReference type="EMBL" id="ERF68296.1"/>
    </source>
</evidence>
<dbReference type="AlphaFoldDB" id="U1G9C9"/>
<reference evidence="4" key="1">
    <citation type="journal article" date="2014" name="BMC Genomics">
        <title>Genome characteristics reveal the impact of lichenization on lichen-forming fungus Endocarpon pusillum Hedwig (Verrucariales, Ascomycota).</title>
        <authorList>
            <person name="Wang Y.-Y."/>
            <person name="Liu B."/>
            <person name="Zhang X.-Y."/>
            <person name="Zhou Q.-M."/>
            <person name="Zhang T."/>
            <person name="Li H."/>
            <person name="Yu Y.-F."/>
            <person name="Zhang X.-L."/>
            <person name="Hao X.-Y."/>
            <person name="Wang M."/>
            <person name="Wang L."/>
            <person name="Wei J.-C."/>
        </authorList>
    </citation>
    <scope>NUCLEOTIDE SEQUENCE [LARGE SCALE GENOMIC DNA]</scope>
    <source>
        <strain evidence="4">Z07020 / HMAS-L-300199</strain>
    </source>
</reference>
<dbReference type="HOGENOM" id="CLU_032571_3_1_1"/>
<evidence type="ECO:0008006" key="5">
    <source>
        <dbReference type="Google" id="ProtNLM"/>
    </source>
</evidence>
<feature type="chain" id="PRO_5004612225" description="Extracellular protein" evidence="2">
    <location>
        <begin position="20"/>
        <end position="369"/>
    </location>
</feature>
<proteinExistence type="predicted"/>
<dbReference type="Proteomes" id="UP000019373">
    <property type="component" value="Unassembled WGS sequence"/>
</dbReference>